<dbReference type="OrthoDB" id="3897607at2759"/>
<dbReference type="Pfam" id="PF20684">
    <property type="entry name" value="Fung_rhodopsin"/>
    <property type="match status" value="1"/>
</dbReference>
<evidence type="ECO:0000256" key="7">
    <source>
        <dbReference type="SAM" id="Phobius"/>
    </source>
</evidence>
<protein>
    <recommendedName>
        <fullName evidence="8">Rhodopsin domain-containing protein</fullName>
    </recommendedName>
</protein>
<organism evidence="9 10">
    <name type="scientific">Dactylonectria estremocensis</name>
    <dbReference type="NCBI Taxonomy" id="1079267"/>
    <lineage>
        <taxon>Eukaryota</taxon>
        <taxon>Fungi</taxon>
        <taxon>Dikarya</taxon>
        <taxon>Ascomycota</taxon>
        <taxon>Pezizomycotina</taxon>
        <taxon>Sordariomycetes</taxon>
        <taxon>Hypocreomycetidae</taxon>
        <taxon>Hypocreales</taxon>
        <taxon>Nectriaceae</taxon>
        <taxon>Dactylonectria</taxon>
    </lineage>
</organism>
<comment type="subcellular location">
    <subcellularLocation>
        <location evidence="1">Membrane</location>
        <topology evidence="1">Multi-pass membrane protein</topology>
    </subcellularLocation>
</comment>
<feature type="transmembrane region" description="Helical" evidence="7">
    <location>
        <begin position="97"/>
        <end position="119"/>
    </location>
</feature>
<feature type="compositionally biased region" description="Basic and acidic residues" evidence="6">
    <location>
        <begin position="331"/>
        <end position="340"/>
    </location>
</feature>
<keyword evidence="2 7" id="KW-0812">Transmembrane</keyword>
<feature type="transmembrane region" description="Helical" evidence="7">
    <location>
        <begin position="247"/>
        <end position="268"/>
    </location>
</feature>
<dbReference type="AlphaFoldDB" id="A0A9P9IPB4"/>
<name>A0A9P9IPB4_9HYPO</name>
<feature type="transmembrane region" description="Helical" evidence="7">
    <location>
        <begin position="53"/>
        <end position="77"/>
    </location>
</feature>
<feature type="transmembrane region" description="Helical" evidence="7">
    <location>
        <begin position="131"/>
        <end position="151"/>
    </location>
</feature>
<evidence type="ECO:0000313" key="9">
    <source>
        <dbReference type="EMBL" id="KAH7128012.1"/>
    </source>
</evidence>
<keyword evidence="3 7" id="KW-1133">Transmembrane helix</keyword>
<evidence type="ECO:0000313" key="10">
    <source>
        <dbReference type="Proteomes" id="UP000717696"/>
    </source>
</evidence>
<evidence type="ECO:0000259" key="8">
    <source>
        <dbReference type="Pfam" id="PF20684"/>
    </source>
</evidence>
<reference evidence="9" key="1">
    <citation type="journal article" date="2021" name="Nat. Commun.">
        <title>Genetic determinants of endophytism in the Arabidopsis root mycobiome.</title>
        <authorList>
            <person name="Mesny F."/>
            <person name="Miyauchi S."/>
            <person name="Thiergart T."/>
            <person name="Pickel B."/>
            <person name="Atanasova L."/>
            <person name="Karlsson M."/>
            <person name="Huettel B."/>
            <person name="Barry K.W."/>
            <person name="Haridas S."/>
            <person name="Chen C."/>
            <person name="Bauer D."/>
            <person name="Andreopoulos W."/>
            <person name="Pangilinan J."/>
            <person name="LaButti K."/>
            <person name="Riley R."/>
            <person name="Lipzen A."/>
            <person name="Clum A."/>
            <person name="Drula E."/>
            <person name="Henrissat B."/>
            <person name="Kohler A."/>
            <person name="Grigoriev I.V."/>
            <person name="Martin F.M."/>
            <person name="Hacquard S."/>
        </authorList>
    </citation>
    <scope>NUCLEOTIDE SEQUENCE</scope>
    <source>
        <strain evidence="9">MPI-CAGE-AT-0021</strain>
    </source>
</reference>
<evidence type="ECO:0000256" key="3">
    <source>
        <dbReference type="ARBA" id="ARBA00022989"/>
    </source>
</evidence>
<evidence type="ECO:0000256" key="2">
    <source>
        <dbReference type="ARBA" id="ARBA00022692"/>
    </source>
</evidence>
<evidence type="ECO:0000256" key="4">
    <source>
        <dbReference type="ARBA" id="ARBA00023136"/>
    </source>
</evidence>
<dbReference type="InterPro" id="IPR049326">
    <property type="entry name" value="Rhodopsin_dom_fungi"/>
</dbReference>
<keyword evidence="4 7" id="KW-0472">Membrane</keyword>
<gene>
    <name evidence="9" type="ORF">B0J13DRAFT_646151</name>
</gene>
<feature type="transmembrane region" description="Helical" evidence="7">
    <location>
        <begin position="171"/>
        <end position="197"/>
    </location>
</feature>
<dbReference type="InterPro" id="IPR052337">
    <property type="entry name" value="SAT4-like"/>
</dbReference>
<dbReference type="Proteomes" id="UP000717696">
    <property type="component" value="Unassembled WGS sequence"/>
</dbReference>
<accession>A0A9P9IPB4</accession>
<evidence type="ECO:0000256" key="1">
    <source>
        <dbReference type="ARBA" id="ARBA00004141"/>
    </source>
</evidence>
<feature type="domain" description="Rhodopsin" evidence="8">
    <location>
        <begin position="37"/>
        <end position="273"/>
    </location>
</feature>
<proteinExistence type="inferred from homology"/>
<feature type="transmembrane region" description="Helical" evidence="7">
    <location>
        <begin position="20"/>
        <end position="41"/>
    </location>
</feature>
<dbReference type="PANTHER" id="PTHR33048">
    <property type="entry name" value="PTH11-LIKE INTEGRAL MEMBRANE PROTEIN (AFU_ORTHOLOGUE AFUA_5G11245)"/>
    <property type="match status" value="1"/>
</dbReference>
<dbReference type="GO" id="GO:0016020">
    <property type="term" value="C:membrane"/>
    <property type="evidence" value="ECO:0007669"/>
    <property type="project" value="UniProtKB-SubCell"/>
</dbReference>
<feature type="transmembrane region" description="Helical" evidence="7">
    <location>
        <begin position="209"/>
        <end position="227"/>
    </location>
</feature>
<dbReference type="EMBL" id="JAGMUU010000022">
    <property type="protein sequence ID" value="KAH7128012.1"/>
    <property type="molecule type" value="Genomic_DNA"/>
</dbReference>
<feature type="region of interest" description="Disordered" evidence="6">
    <location>
        <begin position="318"/>
        <end position="341"/>
    </location>
</feature>
<dbReference type="PANTHER" id="PTHR33048:SF96">
    <property type="entry name" value="INTEGRAL MEMBRANE PROTEIN"/>
    <property type="match status" value="1"/>
</dbReference>
<sequence>MSASEEKWHSVHPEGLAEALLALTIIFSITTTIVLALRAYIRTVNKLNSLEDYLMYIGGVLNIGHNIVVAYGCFTGFGTRDAKLNIPIMMEAGKTMTIWQLFYVIGSPFIKVSICVTLIRVAIQPRYTYPLYGVVGLSIAMTIMAVIIVFIQCVPFQAIWTGDGKCISTDIIIIPTYIFSAVNILVDWTVSILPAFFLWHLQLRRKLKMICFGILGVGVIASIATIIRMPYVQGYAAATDKIYKVGFVILWTVVELGLGIIAGSLPSLRKLFKSLSKDHSTGDQNSYGTDLVTIGGNNRSKNRNRVTPGAPYDCELNTTIGAGREGSSDGAQDKDDDSTRRIIQVTRDVTQTYV</sequence>
<comment type="caution">
    <text evidence="9">The sequence shown here is derived from an EMBL/GenBank/DDBJ whole genome shotgun (WGS) entry which is preliminary data.</text>
</comment>
<keyword evidence="10" id="KW-1185">Reference proteome</keyword>
<comment type="similarity">
    <text evidence="5">Belongs to the SAT4 family.</text>
</comment>
<evidence type="ECO:0000256" key="6">
    <source>
        <dbReference type="SAM" id="MobiDB-lite"/>
    </source>
</evidence>
<evidence type="ECO:0000256" key="5">
    <source>
        <dbReference type="ARBA" id="ARBA00038359"/>
    </source>
</evidence>